<keyword evidence="2" id="KW-0596">Phosphopantetheine</keyword>
<dbReference type="Proteomes" id="UP001597459">
    <property type="component" value="Unassembled WGS sequence"/>
</dbReference>
<proteinExistence type="predicted"/>
<keyword evidence="7" id="KW-1185">Reference proteome</keyword>
<dbReference type="RefSeq" id="WP_378253466.1">
    <property type="nucleotide sequence ID" value="NZ_JBHSJV010000001.1"/>
</dbReference>
<dbReference type="SUPFAM" id="SSF56801">
    <property type="entry name" value="Acetyl-CoA synthetase-like"/>
    <property type="match status" value="3"/>
</dbReference>
<dbReference type="PROSITE" id="PS00455">
    <property type="entry name" value="AMP_BINDING"/>
    <property type="match status" value="3"/>
</dbReference>
<dbReference type="InterPro" id="IPR036736">
    <property type="entry name" value="ACP-like_sf"/>
</dbReference>
<evidence type="ECO:0000313" key="6">
    <source>
        <dbReference type="EMBL" id="MFD2591757.1"/>
    </source>
</evidence>
<dbReference type="Gene3D" id="1.10.1200.10">
    <property type="entry name" value="ACP-like"/>
    <property type="match status" value="3"/>
</dbReference>
<dbReference type="InterPro" id="IPR025110">
    <property type="entry name" value="AMP-bd_C"/>
</dbReference>
<sequence>MKDFINKLDELNLFIIEENDSLVLKKYKNRTDNKQASFEASKHEIIAFIKANKEALLAHLKEEKTKEKQNSSRDRIYKLSPLQEGLLFHGLYNPEATAYTVQFSLDFLQEINVEALKAAWEYVLNNHSILRTAFFHEEFKIPVQRVFENVSLPFIRLDYSSYKEKEQEEALEAFMKSDHQNGFQFNEAPLLRVTMIKRSKTSYRMVLTFHHILLDGWSVSVLFTELLQAYHALEKGQKLPVKEEDVYEDYIKYIAGKDKNTEENFWKNYIQGIETPTLLPFTETVNSVNKTKGESGESTLLIDHFLAEKIRSYARKNHVTVNSILQGVWAFLLTKYTGNKDVVYGVTVSGRPTDLKDSEDRVGLFINTLPLRTRLEDEMQVADWLLQLQSEHTACREYQYTNLATIQSFCEVKEELFDSILVFENYPISEALSEVDNALSIGNMDDKEQTNYPLAIVASLGDKLEIKFNYNADLLSVSSICSIQEHFKTVLEQLILPDQRIADLTILTKEETHKLLHTFNATEITYPKNQSIVDIFRVQVEKNASKKALVFENEEMTYQELEDSSNQIADYLQKQGVMPGEKVGILSRRNMDMIASILGILKAGGAYVPLDPTLPLGRLKHIVADAALTYIVCNDYAMSLDIGITGAKFLDTNILNSYTKEAKEIAYQKEAYVMYTSGTTGLPKGIEITQHNILKLVYDANPIQVSASDHVLQWSNYAFDGSVYEIFSSLLKGATLFLIKEEVASDGLRLSETIKHYQITKCFVTTALFNAMVDCGIETVSCLKSLLFGGEMVSVGHVQKALSILGAGKLIHVYGPTETTVYATYYSVDSKDEIKDTVPIGYPLSNTSVYVMDTQQKMVPVGAVGELCIGGEGLAKGYLQRAALTAEKFLENPYLKGRKIYRTGDLAKWLPNGSIEFIGRKDAQVKVRGYRIELGEIESAIAAQEEVIECRVLVHEDGTKNKRLIAYVTVQGELKSTDIEAEIRTTLPEYMIPDVWMQVDKIPLNSNGKLNKKALPEPAFATISQQSYVAPASELEISLAAIWSELLSIEKIGMFDNFFDLGGHSLLATRLVAMIRKAMDTEIMIKDIFVFPTLAEQVKFITAEKRTPVLPEITVQERVERSPLSFSQERLWFLDQLQGSLEYHIPGIIQLSGDLDMEALEKSLRAIVTRHQILHTVIRSEKGVAYQSLIPADQWELHKKVLTSKERIEEVLEQDIKTPFNLSEDYMLRATLYTLKEGSYVLGFILHHIAGDGWSNSILIKDLMELYQKYHQDSSYIPKIPELQYRDYAIWQRSFLSEKQLEDQLTYWETKLKEVSPLKLPLDYSRPVELTTAGFTVAGRINKEITKKLRNISKQEGVTLFMTLLASFKVILHKYSGQEDICVGTPIANRLQQELEEMIGFFVNTLALRTSIQETTTFKNVLQEVKKTTLEAYDHQLVPFEKIVDKVIKVRDMSMSPLFQVMFVLQNLPETKEVPLEGIMVTPYDFTENTSHFDITLTVNETDNDELLISFVSKSDLFTKETIQQIAAHYQEFLKQIVIDIEVPVGKVDILKEEERYQLLEEFNATKKSYPLTTSFVDLFEEQVSLHPEQYAVVTVEEQISYKEIDEQSNQLANYLNKQGVAAGDLIGVCISRSSNLLRTILGVLKSGATYVPIDPEYPAERIQHIIDDAQLHWVVKTSEILLRDCHDKEVEYIDLDTVVQSVAGEPKEREKTEHFNAEAIAYVIYTSGSTGKPKGVKIKHRSLINLCCWHKEVYKVNATSRATLFSAIGFDASIWEIFPYLMSGATLYPITEDEVRYDIEALIHFLQTHEITHAYIPSQLCQRIVQKEIEIEGITILTGGEALQLPKSTKLNIYNNYGPTEDTVVSTYYKVTGQDIGEIAIGSPIANTEVYVLDKEKKLVPIGVEGELYVSGEGVAAGYLHQETLTKERFIQNPFRPGTIMYATGDIVKWRTDGALHFSGRKDEQVKIRGHRIELGEIENVLQQYTSGLQLVVTVQEDTNKNKRLIGYWVNDIQLEKEELIKFAKSKLPDYMVPVVWIPIDELPITENGKVAKKRLPVPDFSALQTTYTPPKNDTEQLLCEIWEALLHLDTVGTTDDFFQLGGHSLLAARLMAAIRDKTKAEITVKDIFRFPTVETLASHILDQKAVDNSIPIEKITDNLDKIPLSFSQERLWFLDQLEGSTAYHMPTVFSLQGILDIQLLEKAFYTVMERHQALRTVIKSSDGIGYQEIKPWESWKLQYEQITNESELKSAISEFIVRPFNLSDDYMMRAVVFQKSETSYVLGIVIHHISGDGWSNGILQKELIQAYNQYQSGKERILDPLPIQYTDYAVWQRKKLSHNVLESQLSYWEEKLRGTPPLLLPTDFDRPAMPTTSGAIFSYELTGNIRKQLAVLTKNEGSTVFMTLLAGFKVLLYKYSGQNDICVGTPMANRTHSELEEIIGFFANTLALRSDVRGTTSFSDLVQQVKNTTLDAYTHQDTPFEKVVDRVVDTRDRSISPLFQVLFVLQNTPEEESDMMGGVSLNIYEVEEVFSQFDLTITANESEKGISLDVIYNPDLFKEARIERMMQHYEKLLSQVLEAPETFIKDINIVTEEEKKQLLTTFNNTAVPFPEEKNLVTAFRKQALLSADRIAVVGEKEKLSYHALDKQSDQLAMYLLEKGVTRETLICICTARSTTMIVSILGILKAGAAYVPIDPSYPLERVQYILEDTRATILVKDSTCPDIVLENIQQLAIDQDWEIVMNTPVKKLPAPESAQLAYVIYTSGSTGKPKGVMIEHQSIMNTIYAQIEDFEIHKEDHCLQFASQAFDASVSEIFITLIKGATLYIIDEGTKSDIQSFVAYIVSNQIDWATLPPAFFRLLETEDIQSLRTIVTAGEQAAFEKAKAYAQVGQFINAYGPTESSICATIFKEEFSSLIPIGRPIANAQVYVLDNDRNIVPIGVPGELCIAGAGVARGYLNRPELSAQKFIENPFGPQAKMYCTGDMVQWLSDGNLLFLGRKDDQVKVRGYRIELGEIEHVLSQHKAIKSCCVLAKKDQNNNNRLIGYVVATSPIDTYEIQKYLGAQLPDYMVPAIWTFLDEMPLTSNGKINKKVLPDPAVTMTSKAAYVAPSTEIEKALVTVWKELLVVDTLGIKDNFFELGGDSIITIQLVSRIKRLGYQLKPRDVFDHQTIESLAQFVVNQIEMTQGEQGILSGKSDLLPIQHWYFETLHTAGAPFNQSVLLAVDKSITIAILEEALQLISAYHDALRFSYIKKEENWIQQYTERYCELAIVSVKATPETTTANEITRICNTYQKKITPANTFQAVLLQTPERDGQNRVLLVGHHLVVDGVSWRTILDDFARVITALLSKETIDLGSKGSSYREWSLGLQEFANSPAITNQQHYWKKVISAYNPLPVDINKSYKTRASVRHYTVSLSNTDTTKLLQDVHHLFGTEINDLLLSCLAITITDWTKNKNLVIGMEGHGREEISDRLDISNTAGWFTNLYPVRLEVENAKDLGGVIKSVKEMLRNIPEKGMSYGALKYLHENQEIKEGLSKTSWDIVFNYLGQLDNIIEKDSMIATAEESPGGMVGDSLVFENKIEINGSITQGTLQLNWSYSTAEYKSETIEQIAQQFIKNLQAIIAYCSMHTTREFTPSDYGLQEEINYKELEEFTSFLEEDLSEKGSDILEF</sequence>
<dbReference type="Pfam" id="PF00668">
    <property type="entry name" value="Condensation"/>
    <property type="match status" value="4"/>
</dbReference>
<dbReference type="CDD" id="cd19534">
    <property type="entry name" value="E_NRPS"/>
    <property type="match status" value="1"/>
</dbReference>
<dbReference type="Gene3D" id="3.30.300.30">
    <property type="match status" value="3"/>
</dbReference>
<dbReference type="SUPFAM" id="SSF52777">
    <property type="entry name" value="CoA-dependent acyltransferases"/>
    <property type="match status" value="8"/>
</dbReference>
<dbReference type="NCBIfam" id="NF003417">
    <property type="entry name" value="PRK04813.1"/>
    <property type="match status" value="3"/>
</dbReference>
<evidence type="ECO:0000313" key="7">
    <source>
        <dbReference type="Proteomes" id="UP001597459"/>
    </source>
</evidence>
<gene>
    <name evidence="6" type="ORF">ACFSTE_13035</name>
</gene>
<feature type="domain" description="Carrier" evidence="5">
    <location>
        <begin position="2071"/>
        <end position="2146"/>
    </location>
</feature>
<dbReference type="Gene3D" id="2.30.38.10">
    <property type="entry name" value="Luciferase, Domain 3"/>
    <property type="match status" value="3"/>
</dbReference>
<dbReference type="EMBL" id="JBHULX010000022">
    <property type="protein sequence ID" value="MFD2591757.1"/>
    <property type="molecule type" value="Genomic_DNA"/>
</dbReference>
<dbReference type="InterPro" id="IPR045851">
    <property type="entry name" value="AMP-bd_C_sf"/>
</dbReference>
<dbReference type="InterPro" id="IPR010060">
    <property type="entry name" value="NRPS_synth"/>
</dbReference>
<dbReference type="Gene3D" id="3.40.50.980">
    <property type="match status" value="6"/>
</dbReference>
<dbReference type="InterPro" id="IPR010071">
    <property type="entry name" value="AA_adenyl_dom"/>
</dbReference>
<dbReference type="InterPro" id="IPR009081">
    <property type="entry name" value="PP-bd_ACP"/>
</dbReference>
<keyword evidence="4" id="KW-0677">Repeat</keyword>
<dbReference type="Pfam" id="PF13193">
    <property type="entry name" value="AMP-binding_C"/>
    <property type="match status" value="2"/>
</dbReference>
<name>A0ABW5N816_9FLAO</name>
<dbReference type="CDD" id="cd12117">
    <property type="entry name" value="A_NRPS_Srf_like"/>
    <property type="match status" value="1"/>
</dbReference>
<accession>A0ABW5N816</accession>
<dbReference type="Gene3D" id="3.30.559.30">
    <property type="entry name" value="Nonribosomal peptide synthetase, condensation domain"/>
    <property type="match status" value="4"/>
</dbReference>
<dbReference type="Pfam" id="PF00550">
    <property type="entry name" value="PP-binding"/>
    <property type="match status" value="3"/>
</dbReference>
<protein>
    <submittedName>
        <fullName evidence="6">Amino acid adenylation domain-containing protein</fullName>
    </submittedName>
</protein>
<dbReference type="CDD" id="cd05930">
    <property type="entry name" value="A_NRPS"/>
    <property type="match status" value="2"/>
</dbReference>
<evidence type="ECO:0000256" key="3">
    <source>
        <dbReference type="ARBA" id="ARBA00022553"/>
    </source>
</evidence>
<dbReference type="InterPro" id="IPR006162">
    <property type="entry name" value="Ppantetheine_attach_site"/>
</dbReference>
<evidence type="ECO:0000256" key="2">
    <source>
        <dbReference type="ARBA" id="ARBA00022450"/>
    </source>
</evidence>
<keyword evidence="3" id="KW-0597">Phosphoprotein</keyword>
<evidence type="ECO:0000256" key="1">
    <source>
        <dbReference type="ARBA" id="ARBA00001957"/>
    </source>
</evidence>
<dbReference type="NCBIfam" id="TIGR01733">
    <property type="entry name" value="AA-adenyl-dom"/>
    <property type="match status" value="3"/>
</dbReference>
<evidence type="ECO:0000259" key="5">
    <source>
        <dbReference type="PROSITE" id="PS50075"/>
    </source>
</evidence>
<dbReference type="Gene3D" id="3.30.559.10">
    <property type="entry name" value="Chloramphenicol acetyltransferase-like domain"/>
    <property type="match status" value="4"/>
</dbReference>
<dbReference type="PROSITE" id="PS00012">
    <property type="entry name" value="PHOSPHOPANTETHEINE"/>
    <property type="match status" value="2"/>
</dbReference>
<dbReference type="SMART" id="SM00823">
    <property type="entry name" value="PKS_PP"/>
    <property type="match status" value="2"/>
</dbReference>
<dbReference type="SUPFAM" id="SSF47336">
    <property type="entry name" value="ACP-like"/>
    <property type="match status" value="3"/>
</dbReference>
<dbReference type="NCBIfam" id="TIGR01720">
    <property type="entry name" value="NRPS-para261"/>
    <property type="match status" value="1"/>
</dbReference>
<dbReference type="CDD" id="cd19543">
    <property type="entry name" value="DCL_NRPS"/>
    <property type="match status" value="1"/>
</dbReference>
<dbReference type="InterPro" id="IPR023213">
    <property type="entry name" value="CAT-like_dom_sf"/>
</dbReference>
<organism evidence="6 7">
    <name type="scientific">Aquimarina hainanensis</name>
    <dbReference type="NCBI Taxonomy" id="1578017"/>
    <lineage>
        <taxon>Bacteria</taxon>
        <taxon>Pseudomonadati</taxon>
        <taxon>Bacteroidota</taxon>
        <taxon>Flavobacteriia</taxon>
        <taxon>Flavobacteriales</taxon>
        <taxon>Flavobacteriaceae</taxon>
        <taxon>Aquimarina</taxon>
    </lineage>
</organism>
<feature type="domain" description="Carrier" evidence="5">
    <location>
        <begin position="1030"/>
        <end position="1105"/>
    </location>
</feature>
<evidence type="ECO:0000256" key="4">
    <source>
        <dbReference type="ARBA" id="ARBA00022737"/>
    </source>
</evidence>
<dbReference type="InterPro" id="IPR001242">
    <property type="entry name" value="Condensation_dom"/>
</dbReference>
<comment type="cofactor">
    <cofactor evidence="1">
        <name>pantetheine 4'-phosphate</name>
        <dbReference type="ChEBI" id="CHEBI:47942"/>
    </cofactor>
</comment>
<dbReference type="Pfam" id="PF00501">
    <property type="entry name" value="AMP-binding"/>
    <property type="match status" value="3"/>
</dbReference>
<feature type="domain" description="Carrier" evidence="5">
    <location>
        <begin position="3109"/>
        <end position="3183"/>
    </location>
</feature>
<dbReference type="CDD" id="cd19531">
    <property type="entry name" value="LCL_NRPS-like"/>
    <property type="match status" value="2"/>
</dbReference>
<dbReference type="InterPro" id="IPR000873">
    <property type="entry name" value="AMP-dep_synth/lig_dom"/>
</dbReference>
<dbReference type="PROSITE" id="PS50075">
    <property type="entry name" value="CARRIER"/>
    <property type="match status" value="3"/>
</dbReference>
<dbReference type="PANTHER" id="PTHR45527">
    <property type="entry name" value="NONRIBOSOMAL PEPTIDE SYNTHETASE"/>
    <property type="match status" value="1"/>
</dbReference>
<comment type="caution">
    <text evidence="6">The sequence shown here is derived from an EMBL/GenBank/DDBJ whole genome shotgun (WGS) entry which is preliminary data.</text>
</comment>
<dbReference type="InterPro" id="IPR020806">
    <property type="entry name" value="PKS_PP-bd"/>
</dbReference>
<dbReference type="InterPro" id="IPR020845">
    <property type="entry name" value="AMP-binding_CS"/>
</dbReference>
<dbReference type="PANTHER" id="PTHR45527:SF1">
    <property type="entry name" value="FATTY ACID SYNTHASE"/>
    <property type="match status" value="1"/>
</dbReference>
<reference evidence="7" key="1">
    <citation type="journal article" date="2019" name="Int. J. Syst. Evol. Microbiol.">
        <title>The Global Catalogue of Microorganisms (GCM) 10K type strain sequencing project: providing services to taxonomists for standard genome sequencing and annotation.</title>
        <authorList>
            <consortium name="The Broad Institute Genomics Platform"/>
            <consortium name="The Broad Institute Genome Sequencing Center for Infectious Disease"/>
            <person name="Wu L."/>
            <person name="Ma J."/>
        </authorList>
    </citation>
    <scope>NUCLEOTIDE SEQUENCE [LARGE SCALE GENOMIC DNA]</scope>
    <source>
        <strain evidence="7">KCTC 42423</strain>
    </source>
</reference>